<evidence type="ECO:0000256" key="1">
    <source>
        <dbReference type="SAM" id="MobiDB-lite"/>
    </source>
</evidence>
<dbReference type="SUPFAM" id="SSF88946">
    <property type="entry name" value="Sigma2 domain of RNA polymerase sigma factors"/>
    <property type="match status" value="1"/>
</dbReference>
<accession>A0A0D0H6H9</accession>
<dbReference type="AlphaFoldDB" id="A0A0D0H6H9"/>
<feature type="domain" description="DUF6596" evidence="2">
    <location>
        <begin position="208"/>
        <end position="308"/>
    </location>
</feature>
<organism evidence="3 4">
    <name type="scientific">Leucobacter komagatae</name>
    <dbReference type="NCBI Taxonomy" id="55969"/>
    <lineage>
        <taxon>Bacteria</taxon>
        <taxon>Bacillati</taxon>
        <taxon>Actinomycetota</taxon>
        <taxon>Actinomycetes</taxon>
        <taxon>Micrococcales</taxon>
        <taxon>Microbacteriaceae</taxon>
        <taxon>Leucobacter</taxon>
    </lineage>
</organism>
<evidence type="ECO:0000313" key="4">
    <source>
        <dbReference type="Proteomes" id="UP000032120"/>
    </source>
</evidence>
<proteinExistence type="predicted"/>
<protein>
    <submittedName>
        <fullName evidence="3">RNA polymerase subunit sigma-24</fullName>
    </submittedName>
</protein>
<name>A0A0D0H6H9_9MICO</name>
<evidence type="ECO:0000313" key="3">
    <source>
        <dbReference type="EMBL" id="KIP52790.1"/>
    </source>
</evidence>
<dbReference type="GO" id="GO:0003700">
    <property type="term" value="F:DNA-binding transcription factor activity"/>
    <property type="evidence" value="ECO:0007669"/>
    <property type="project" value="InterPro"/>
</dbReference>
<dbReference type="InterPro" id="IPR046531">
    <property type="entry name" value="DUF6596"/>
</dbReference>
<dbReference type="Pfam" id="PF20239">
    <property type="entry name" value="DUF6596"/>
    <property type="match status" value="1"/>
</dbReference>
<dbReference type="Gene3D" id="1.10.1740.10">
    <property type="match status" value="1"/>
</dbReference>
<sequence>MPQSSDAALACVVRDESARIVVALARSFGSLDVAEEATASAIEEALRQWRRDGVPPQPGAWLMTAARRNALDIVRRSRKYRDVLARAAPTGPGGQPAPGEGLYGIEASPGSSEDDEADYPAPSIGSGADDEVDERVALLFGCCHPALSTAAQLSLTLRAVLGLTTHQIARATVEPSATVGQRIARAKRKIGSAGIPLRVPRGGARAARLDTVLAVIAVTYDSAHLRPGDTAEADRDLAGDALWLASVVARSLPEEAEAHGLRALLLFHGSREPARSAAGELVRLPEQDRSLWDRTKITAGHVSLERAAELRNPGRWQLHAAIGACHSDAVSSDRTDWPQVLTLYDMLLRFDASPLVRLNRAVALAEVRGPEAALAEIARLGDRLDSYYLLHAVRAELLERAGYAGEAEAAAVRAAGLTDNLPERRLLLGA</sequence>
<gene>
    <name evidence="3" type="ORF">SD72_07040</name>
</gene>
<evidence type="ECO:0000259" key="2">
    <source>
        <dbReference type="Pfam" id="PF20239"/>
    </source>
</evidence>
<dbReference type="EMBL" id="JXSQ01000007">
    <property type="protein sequence ID" value="KIP52790.1"/>
    <property type="molecule type" value="Genomic_DNA"/>
</dbReference>
<reference evidence="3 4" key="1">
    <citation type="submission" date="2015-01" db="EMBL/GenBank/DDBJ databases">
        <title>Draft genome sequence of Leucobacter komagatae strain VKM ST2845.</title>
        <authorList>
            <person name="Karlyshev A.V."/>
            <person name="Kudryashova E.B."/>
        </authorList>
    </citation>
    <scope>NUCLEOTIDE SEQUENCE [LARGE SCALE GENOMIC DNA]</scope>
    <source>
        <strain evidence="3 4">VKM ST2845</strain>
    </source>
</reference>
<dbReference type="Proteomes" id="UP000032120">
    <property type="component" value="Unassembled WGS sequence"/>
</dbReference>
<dbReference type="PANTHER" id="PTHR47756">
    <property type="entry name" value="BLL6612 PROTEIN-RELATED"/>
    <property type="match status" value="1"/>
</dbReference>
<dbReference type="SUPFAM" id="SSF88659">
    <property type="entry name" value="Sigma3 and sigma4 domains of RNA polymerase sigma factors"/>
    <property type="match status" value="1"/>
</dbReference>
<dbReference type="InterPro" id="IPR013325">
    <property type="entry name" value="RNA_pol_sigma_r2"/>
</dbReference>
<comment type="caution">
    <text evidence="3">The sequence shown here is derived from an EMBL/GenBank/DDBJ whole genome shotgun (WGS) entry which is preliminary data.</text>
</comment>
<dbReference type="GO" id="GO:0006352">
    <property type="term" value="P:DNA-templated transcription initiation"/>
    <property type="evidence" value="ECO:0007669"/>
    <property type="project" value="InterPro"/>
</dbReference>
<keyword evidence="4" id="KW-1185">Reference proteome</keyword>
<dbReference type="InterPro" id="IPR013324">
    <property type="entry name" value="RNA_pol_sigma_r3/r4-like"/>
</dbReference>
<dbReference type="PANTHER" id="PTHR47756:SF2">
    <property type="entry name" value="BLL6612 PROTEIN"/>
    <property type="match status" value="1"/>
</dbReference>
<feature type="region of interest" description="Disordered" evidence="1">
    <location>
        <begin position="86"/>
        <end position="127"/>
    </location>
</feature>